<evidence type="ECO:0000256" key="1">
    <source>
        <dbReference type="SAM" id="Phobius"/>
    </source>
</evidence>
<comment type="caution">
    <text evidence="2">The sequence shown here is derived from an EMBL/GenBank/DDBJ whole genome shotgun (WGS) entry which is preliminary data.</text>
</comment>
<feature type="transmembrane region" description="Helical" evidence="1">
    <location>
        <begin position="79"/>
        <end position="97"/>
    </location>
</feature>
<dbReference type="OrthoDB" id="669976at2759"/>
<proteinExistence type="predicted"/>
<protein>
    <submittedName>
        <fullName evidence="2">Uncharacterized protein</fullName>
    </submittedName>
</protein>
<sequence length="126" mass="14356">MDAVSFHDVDFGLDPEEYVRTAAFTYARQCCVMKTPMAASRWGSRWRRSTWKALRSCSMDWYLHRKLAMLWLMEINDPYVLWVCIFNGFLRTLLTAFRGTVFSVSLDSDIGSALTGSQSTGGVHSP</sequence>
<accession>A0A835QM88</accession>
<keyword evidence="1" id="KW-0812">Transmembrane</keyword>
<gene>
    <name evidence="2" type="ORF">HPP92_016005</name>
</gene>
<evidence type="ECO:0000313" key="2">
    <source>
        <dbReference type="EMBL" id="KAG0474148.1"/>
    </source>
</evidence>
<reference evidence="2 3" key="1">
    <citation type="journal article" date="2020" name="Nat. Food">
        <title>A phased Vanilla planifolia genome enables genetic improvement of flavour and production.</title>
        <authorList>
            <person name="Hasing T."/>
            <person name="Tang H."/>
            <person name="Brym M."/>
            <person name="Khazi F."/>
            <person name="Huang T."/>
            <person name="Chambers A.H."/>
        </authorList>
    </citation>
    <scope>NUCLEOTIDE SEQUENCE [LARGE SCALE GENOMIC DNA]</scope>
    <source>
        <tissue evidence="2">Leaf</tissue>
    </source>
</reference>
<dbReference type="AlphaFoldDB" id="A0A835QM88"/>
<keyword evidence="1" id="KW-1133">Transmembrane helix</keyword>
<keyword evidence="3" id="KW-1185">Reference proteome</keyword>
<dbReference type="EMBL" id="JADCNL010000007">
    <property type="protein sequence ID" value="KAG0474148.1"/>
    <property type="molecule type" value="Genomic_DNA"/>
</dbReference>
<evidence type="ECO:0000313" key="3">
    <source>
        <dbReference type="Proteomes" id="UP000636800"/>
    </source>
</evidence>
<dbReference type="Proteomes" id="UP000636800">
    <property type="component" value="Chromosome 7"/>
</dbReference>
<keyword evidence="1" id="KW-0472">Membrane</keyword>
<name>A0A835QM88_VANPL</name>
<organism evidence="2 3">
    <name type="scientific">Vanilla planifolia</name>
    <name type="common">Vanilla</name>
    <dbReference type="NCBI Taxonomy" id="51239"/>
    <lineage>
        <taxon>Eukaryota</taxon>
        <taxon>Viridiplantae</taxon>
        <taxon>Streptophyta</taxon>
        <taxon>Embryophyta</taxon>
        <taxon>Tracheophyta</taxon>
        <taxon>Spermatophyta</taxon>
        <taxon>Magnoliopsida</taxon>
        <taxon>Liliopsida</taxon>
        <taxon>Asparagales</taxon>
        <taxon>Orchidaceae</taxon>
        <taxon>Vanilloideae</taxon>
        <taxon>Vanilleae</taxon>
        <taxon>Vanilla</taxon>
    </lineage>
</organism>